<reference evidence="2" key="1">
    <citation type="submission" date="2017-11" db="EMBL/GenBank/DDBJ databases">
        <authorList>
            <person name="Kuznetsova I."/>
            <person name="Sazanova A."/>
            <person name="Chirak E."/>
            <person name="Safronova V."/>
            <person name="Willems A."/>
        </authorList>
    </citation>
    <scope>NUCLEOTIDE SEQUENCE [LARGE SCALE GENOMIC DNA]</scope>
    <source>
        <strain evidence="2">CCBAU 03422</strain>
    </source>
</reference>
<organism evidence="1 2">
    <name type="scientific">Phyllobacterium sophorae</name>
    <dbReference type="NCBI Taxonomy" id="1520277"/>
    <lineage>
        <taxon>Bacteria</taxon>
        <taxon>Pseudomonadati</taxon>
        <taxon>Pseudomonadota</taxon>
        <taxon>Alphaproteobacteria</taxon>
        <taxon>Hyphomicrobiales</taxon>
        <taxon>Phyllobacteriaceae</taxon>
        <taxon>Phyllobacterium</taxon>
    </lineage>
</organism>
<dbReference type="OrthoDB" id="7183688at2"/>
<dbReference type="AlphaFoldDB" id="A0A2P7BEQ8"/>
<protein>
    <submittedName>
        <fullName evidence="1">Uncharacterized protein</fullName>
    </submittedName>
</protein>
<sequence>MASKTTLNAKNLETLGVERLAALLIDISRGSAANKRLLRIELAGMQSGEEVAREVTKRLTSIDRSKSKVGWRRVKALKNDLDTQRRVIAETIAGSNADEALEVMWRFMGVARSVFSRCADANGTIMAIFRLACADLSVIAKAAERNPRRLADRVFSALQDNEYGQYDTLIEALAPSLGVKGLDHLRFLFLEWSKLAESNLPGADRATAGPSDARASYEDILNLRKRDRTIRTALEQIANAQGDVDAFIALQDAQAKSEPVVAAQIARKLVDAGRPDEALDAINKANHTVGHPDTFEWEVAYTEVLEALGRKEEAQEFRWHSFERTLSADHLRAFLKRLPDFDDMEAEEKALAYGYQYPDVHRALAFLLSWPSLDHAAKLVISRATEFDGDRYEFLTSAAEVLRENHPSASVIMLRALIDFVLDRARTARYKHAARHLAEAKRLGAEIGDRTFIDSHEDYVAKLRSSHQSKTKFWKNSIQEH</sequence>
<evidence type="ECO:0000313" key="2">
    <source>
        <dbReference type="Proteomes" id="UP000241764"/>
    </source>
</evidence>
<dbReference type="Pfam" id="PF21810">
    <property type="entry name" value="DUF6880"/>
    <property type="match status" value="1"/>
</dbReference>
<keyword evidence="2" id="KW-1185">Reference proteome</keyword>
<accession>A0A2P7BEQ8</accession>
<dbReference type="EMBL" id="PGGM01000003">
    <property type="protein sequence ID" value="PSH64957.1"/>
    <property type="molecule type" value="Genomic_DNA"/>
</dbReference>
<comment type="caution">
    <text evidence="1">The sequence shown here is derived from an EMBL/GenBank/DDBJ whole genome shotgun (WGS) entry which is preliminary data.</text>
</comment>
<dbReference type="RefSeq" id="WP_106663371.1">
    <property type="nucleotide sequence ID" value="NZ_PGGM01000003.1"/>
</dbReference>
<dbReference type="Proteomes" id="UP000241764">
    <property type="component" value="Unassembled WGS sequence"/>
</dbReference>
<dbReference type="InterPro" id="IPR049245">
    <property type="entry name" value="DUF6880"/>
</dbReference>
<evidence type="ECO:0000313" key="1">
    <source>
        <dbReference type="EMBL" id="PSH64957.1"/>
    </source>
</evidence>
<name>A0A2P7BEQ8_9HYPH</name>
<proteinExistence type="predicted"/>
<gene>
    <name evidence="1" type="ORF">CU103_07840</name>
</gene>